<organism evidence="9 10">
    <name type="scientific">Aplysia californica</name>
    <name type="common">California sea hare</name>
    <dbReference type="NCBI Taxonomy" id="6500"/>
    <lineage>
        <taxon>Eukaryota</taxon>
        <taxon>Metazoa</taxon>
        <taxon>Spiralia</taxon>
        <taxon>Lophotrochozoa</taxon>
        <taxon>Mollusca</taxon>
        <taxon>Gastropoda</taxon>
        <taxon>Heterobranchia</taxon>
        <taxon>Euthyneura</taxon>
        <taxon>Tectipleura</taxon>
        <taxon>Aplysiida</taxon>
        <taxon>Aplysioidea</taxon>
        <taxon>Aplysiidae</taxon>
        <taxon>Aplysia</taxon>
    </lineage>
</organism>
<dbReference type="GeneID" id="101861741"/>
<protein>
    <recommendedName>
        <fullName evidence="4">15-oxoprostaglandin 13-reductase</fullName>
        <ecNumber evidence="2">1.3.1.48</ecNumber>
    </recommendedName>
    <alternativeName>
        <fullName evidence="4">15-oxoprostaglandin 13-reductase</fullName>
    </alternativeName>
</protein>
<dbReference type="InterPro" id="IPR041694">
    <property type="entry name" value="ADH_N_2"/>
</dbReference>
<dbReference type="InterPro" id="IPR020843">
    <property type="entry name" value="ER"/>
</dbReference>
<keyword evidence="3" id="KW-0560">Oxidoreductase</keyword>
<evidence type="ECO:0000313" key="10">
    <source>
        <dbReference type="RefSeq" id="XP_005101735.1"/>
    </source>
</evidence>
<reference evidence="10" key="1">
    <citation type="submission" date="2025-08" db="UniProtKB">
        <authorList>
            <consortium name="RefSeq"/>
        </authorList>
    </citation>
    <scope>IDENTIFICATION</scope>
</reference>
<dbReference type="InterPro" id="IPR011032">
    <property type="entry name" value="GroES-like_sf"/>
</dbReference>
<dbReference type="Gene3D" id="3.90.180.10">
    <property type="entry name" value="Medium-chain alcohol dehydrogenases, catalytic domain"/>
    <property type="match status" value="1"/>
</dbReference>
<evidence type="ECO:0000256" key="7">
    <source>
        <dbReference type="ARBA" id="ARBA00049070"/>
    </source>
</evidence>
<evidence type="ECO:0000313" key="9">
    <source>
        <dbReference type="Proteomes" id="UP000694888"/>
    </source>
</evidence>
<dbReference type="Gene3D" id="3.40.50.720">
    <property type="entry name" value="NAD(P)-binding Rossmann-like Domain"/>
    <property type="match status" value="1"/>
</dbReference>
<evidence type="ECO:0000256" key="5">
    <source>
        <dbReference type="ARBA" id="ARBA00047878"/>
    </source>
</evidence>
<comment type="catalytic activity">
    <reaction evidence="7">
        <text>13,14-dihydro-15-oxo-prostaglandin E1 + NADP(+) = 15-oxoprostaglandin E1 + NADPH + H(+)</text>
        <dbReference type="Rhea" id="RHEA:50584"/>
        <dbReference type="ChEBI" id="CHEBI:15378"/>
        <dbReference type="ChEBI" id="CHEBI:57401"/>
        <dbReference type="ChEBI" id="CHEBI:57783"/>
        <dbReference type="ChEBI" id="CHEBI:58349"/>
        <dbReference type="ChEBI" id="CHEBI:133408"/>
    </reaction>
    <physiologicalReaction direction="right-to-left" evidence="7">
        <dbReference type="Rhea" id="RHEA:50586"/>
    </physiologicalReaction>
</comment>
<dbReference type="Pfam" id="PF16884">
    <property type="entry name" value="ADH_N_2"/>
    <property type="match status" value="1"/>
</dbReference>
<feature type="domain" description="Enoyl reductase (ER)" evidence="8">
    <location>
        <begin position="23"/>
        <end position="349"/>
    </location>
</feature>
<dbReference type="InterPro" id="IPR045010">
    <property type="entry name" value="MDR_fam"/>
</dbReference>
<evidence type="ECO:0000256" key="6">
    <source>
        <dbReference type="ARBA" id="ARBA00048290"/>
    </source>
</evidence>
<dbReference type="SUPFAM" id="SSF51735">
    <property type="entry name" value="NAD(P)-binding Rossmann-fold domains"/>
    <property type="match status" value="1"/>
</dbReference>
<dbReference type="PANTHER" id="PTHR43205:SF5">
    <property type="entry name" value="PROSTAGLANDIN REDUCTASE 2"/>
    <property type="match status" value="1"/>
</dbReference>
<dbReference type="InterPro" id="IPR036291">
    <property type="entry name" value="NAD(P)-bd_dom_sf"/>
</dbReference>
<name>A0ABM0JUE7_APLCA</name>
<evidence type="ECO:0000256" key="3">
    <source>
        <dbReference type="ARBA" id="ARBA00023002"/>
    </source>
</evidence>
<proteinExistence type="inferred from homology"/>
<comment type="catalytic activity">
    <reaction evidence="5">
        <text>13,14-dihydro-15-oxo-prostaglandin F1alpha + NADP(+) = 15-oxoprostaglandin F1alpha + NADPH + H(+)</text>
        <dbReference type="Rhea" id="RHEA:50592"/>
        <dbReference type="ChEBI" id="CHEBI:15378"/>
        <dbReference type="ChEBI" id="CHEBI:57783"/>
        <dbReference type="ChEBI" id="CHEBI:58349"/>
        <dbReference type="ChEBI" id="CHEBI:79072"/>
        <dbReference type="ChEBI" id="CHEBI:133411"/>
    </reaction>
    <physiologicalReaction direction="right-to-left" evidence="5">
        <dbReference type="Rhea" id="RHEA:50594"/>
    </physiologicalReaction>
</comment>
<evidence type="ECO:0000256" key="1">
    <source>
        <dbReference type="ARBA" id="ARBA00010460"/>
    </source>
</evidence>
<sequence length="353" mass="38599">MGDADNFHVVLRSRPGESNEPLESNFSYEKKAYPTETLSSGDLLIKNRFLSLDPALRCRMNEDSGVQYIKAWELGKTVDGLGGVGEVIASADSSFQPGDIVTPNFEWPWELYFVVKANTVRKLPEAMTQISPTLCLSVLGVTGLTAYLGVKEKGHIRRDANQVMVVSAAAGSTGSLAGQIGKAEGCGKLVGICGSDTKCQWLTTELGFDVAINYKTENVSEKLEAVCPEGVDVYFDNVGGSISNDVIRKMNQDSHIILCGQIADYNKDLPYPPPIPTDIEATLKDKNITRERFLVLNYQDQFEPALGRLMELYVQGKLKVKETIEMGLENAGKAFVSMMKGGNIGKQIVQVTR</sequence>
<keyword evidence="9" id="KW-1185">Reference proteome</keyword>
<dbReference type="Proteomes" id="UP000694888">
    <property type="component" value="Unplaced"/>
</dbReference>
<evidence type="ECO:0000259" key="8">
    <source>
        <dbReference type="SMART" id="SM00829"/>
    </source>
</evidence>
<dbReference type="Pfam" id="PF00107">
    <property type="entry name" value="ADH_zinc_N"/>
    <property type="match status" value="1"/>
</dbReference>
<dbReference type="SMART" id="SM00829">
    <property type="entry name" value="PKS_ER"/>
    <property type="match status" value="1"/>
</dbReference>
<evidence type="ECO:0000256" key="2">
    <source>
        <dbReference type="ARBA" id="ARBA00011981"/>
    </source>
</evidence>
<gene>
    <name evidence="10" type="primary">LOC101861741</name>
</gene>
<accession>A0ABM0JUE7</accession>
<dbReference type="InterPro" id="IPR013149">
    <property type="entry name" value="ADH-like_C"/>
</dbReference>
<dbReference type="RefSeq" id="XP_005101735.1">
    <property type="nucleotide sequence ID" value="XM_005101678.3"/>
</dbReference>
<comment type="similarity">
    <text evidence="1">Belongs to the NADP-dependent oxidoreductase L4BD family.</text>
</comment>
<dbReference type="EC" id="1.3.1.48" evidence="2"/>
<comment type="catalytic activity">
    <reaction evidence="6">
        <text>13,14-dihydro-15-oxo-PGF2alpha + NADP(+) = 15-oxoprostaglandin F2alpha + NADPH + H(+)</text>
        <dbReference type="Rhea" id="RHEA:50588"/>
        <dbReference type="ChEBI" id="CHEBI:15378"/>
        <dbReference type="ChEBI" id="CHEBI:57783"/>
        <dbReference type="ChEBI" id="CHEBI:58349"/>
        <dbReference type="ChEBI" id="CHEBI:133374"/>
        <dbReference type="ChEBI" id="CHEBI:133409"/>
    </reaction>
    <physiologicalReaction direction="right-to-left" evidence="6">
        <dbReference type="Rhea" id="RHEA:50590"/>
    </physiologicalReaction>
</comment>
<evidence type="ECO:0000256" key="4">
    <source>
        <dbReference type="ARBA" id="ARBA00033119"/>
    </source>
</evidence>
<dbReference type="PANTHER" id="PTHR43205">
    <property type="entry name" value="PROSTAGLANDIN REDUCTASE"/>
    <property type="match status" value="1"/>
</dbReference>
<dbReference type="SUPFAM" id="SSF50129">
    <property type="entry name" value="GroES-like"/>
    <property type="match status" value="1"/>
</dbReference>